<organism evidence="1 2">
    <name type="scientific">Aminobacter anthyllidis</name>
    <dbReference type="NCBI Taxonomy" id="1035067"/>
    <lineage>
        <taxon>Bacteria</taxon>
        <taxon>Pseudomonadati</taxon>
        <taxon>Pseudomonadota</taxon>
        <taxon>Alphaproteobacteria</taxon>
        <taxon>Hyphomicrobiales</taxon>
        <taxon>Phyllobacteriaceae</taxon>
        <taxon>Aminobacter</taxon>
    </lineage>
</organism>
<protein>
    <submittedName>
        <fullName evidence="1">Uncharacterized protein</fullName>
    </submittedName>
</protein>
<comment type="caution">
    <text evidence="1">The sequence shown here is derived from an EMBL/GenBank/DDBJ whole genome shotgun (WGS) entry which is preliminary data.</text>
</comment>
<evidence type="ECO:0000313" key="2">
    <source>
        <dbReference type="Proteomes" id="UP001138921"/>
    </source>
</evidence>
<dbReference type="RefSeq" id="WP_214393844.1">
    <property type="nucleotide sequence ID" value="NZ_JAFLWW010000016.1"/>
</dbReference>
<reference evidence="1" key="1">
    <citation type="journal article" date="2021" name="Microorganisms">
        <title>Phylogenomic Reconstruction and Metabolic Potential of the Genus Aminobacter.</title>
        <authorList>
            <person name="Artuso I."/>
            <person name="Turrini P."/>
            <person name="Pirolo M."/>
            <person name="Lugli G.A."/>
            <person name="Ventura M."/>
            <person name="Visca P."/>
        </authorList>
    </citation>
    <scope>NUCLEOTIDE SEQUENCE</scope>
    <source>
        <strain evidence="1">LMG 26462</strain>
    </source>
</reference>
<dbReference type="EMBL" id="JAFLWW010000016">
    <property type="protein sequence ID" value="MBT1160029.1"/>
    <property type="molecule type" value="Genomic_DNA"/>
</dbReference>
<dbReference type="GO" id="GO:0016705">
    <property type="term" value="F:oxidoreductase activity, acting on paired donors, with incorporation or reduction of molecular oxygen"/>
    <property type="evidence" value="ECO:0007669"/>
    <property type="project" value="InterPro"/>
</dbReference>
<evidence type="ECO:0000313" key="1">
    <source>
        <dbReference type="EMBL" id="MBT1160029.1"/>
    </source>
</evidence>
<sequence>MVGVAALNFGFDRHPTHADGYKSAGEFVEVVTKVWENWEVDALIASREKHDPKTEALRAQFLSRLVPICVRYSTIRLMRLSHLMTVTNLAEIEAKS</sequence>
<dbReference type="Gene3D" id="3.20.20.30">
    <property type="entry name" value="Luciferase-like domain"/>
    <property type="match status" value="1"/>
</dbReference>
<accession>A0A9X1AHC3</accession>
<name>A0A9X1AHC3_9HYPH</name>
<dbReference type="InterPro" id="IPR036661">
    <property type="entry name" value="Luciferase-like_sf"/>
</dbReference>
<keyword evidence="2" id="KW-1185">Reference proteome</keyword>
<dbReference type="AlphaFoldDB" id="A0A9X1AHC3"/>
<proteinExistence type="predicted"/>
<dbReference type="Proteomes" id="UP001138921">
    <property type="component" value="Unassembled WGS sequence"/>
</dbReference>
<dbReference type="SUPFAM" id="SSF51679">
    <property type="entry name" value="Bacterial luciferase-like"/>
    <property type="match status" value="1"/>
</dbReference>
<gene>
    <name evidence="1" type="ORF">J1C56_31325</name>
</gene>
<reference evidence="1" key="2">
    <citation type="submission" date="2021-03" db="EMBL/GenBank/DDBJ databases">
        <authorList>
            <person name="Artuso I."/>
            <person name="Turrini P."/>
            <person name="Pirolo M."/>
            <person name="Lugli G.A."/>
            <person name="Ventura M."/>
            <person name="Visca P."/>
        </authorList>
    </citation>
    <scope>NUCLEOTIDE SEQUENCE</scope>
    <source>
        <strain evidence="1">LMG 26462</strain>
    </source>
</reference>